<evidence type="ECO:0000313" key="3">
    <source>
        <dbReference type="Proteomes" id="UP000799757"/>
    </source>
</evidence>
<feature type="transmembrane region" description="Helical" evidence="1">
    <location>
        <begin position="22"/>
        <end position="44"/>
    </location>
</feature>
<dbReference type="AlphaFoldDB" id="A0A6A6WZT4"/>
<keyword evidence="1" id="KW-0812">Transmembrane</keyword>
<reference evidence="2" key="1">
    <citation type="journal article" date="2020" name="Stud. Mycol.">
        <title>101 Dothideomycetes genomes: a test case for predicting lifestyles and emergence of pathogens.</title>
        <authorList>
            <person name="Haridas S."/>
            <person name="Albert R."/>
            <person name="Binder M."/>
            <person name="Bloem J."/>
            <person name="Labutti K."/>
            <person name="Salamov A."/>
            <person name="Andreopoulos B."/>
            <person name="Baker S."/>
            <person name="Barry K."/>
            <person name="Bills G."/>
            <person name="Bluhm B."/>
            <person name="Cannon C."/>
            <person name="Castanera R."/>
            <person name="Culley D."/>
            <person name="Daum C."/>
            <person name="Ezra D."/>
            <person name="Gonzalez J."/>
            <person name="Henrissat B."/>
            <person name="Kuo A."/>
            <person name="Liang C."/>
            <person name="Lipzen A."/>
            <person name="Lutzoni F."/>
            <person name="Magnuson J."/>
            <person name="Mondo S."/>
            <person name="Nolan M."/>
            <person name="Ohm R."/>
            <person name="Pangilinan J."/>
            <person name="Park H.-J."/>
            <person name="Ramirez L."/>
            <person name="Alfaro M."/>
            <person name="Sun H."/>
            <person name="Tritt A."/>
            <person name="Yoshinaga Y."/>
            <person name="Zwiers L.-H."/>
            <person name="Turgeon B."/>
            <person name="Goodwin S."/>
            <person name="Spatafora J."/>
            <person name="Crous P."/>
            <person name="Grigoriev I."/>
        </authorList>
    </citation>
    <scope>NUCLEOTIDE SEQUENCE</scope>
    <source>
        <strain evidence="2">CBS 109.77</strain>
    </source>
</reference>
<protein>
    <submittedName>
        <fullName evidence="2">Uncharacterized protein</fullName>
    </submittedName>
</protein>
<keyword evidence="1" id="KW-0472">Membrane</keyword>
<keyword evidence="1" id="KW-1133">Transmembrane helix</keyword>
<name>A0A6A6WZT4_9PLEO</name>
<dbReference type="Proteomes" id="UP000799757">
    <property type="component" value="Unassembled WGS sequence"/>
</dbReference>
<dbReference type="EMBL" id="MU002125">
    <property type="protein sequence ID" value="KAF2789606.1"/>
    <property type="molecule type" value="Genomic_DNA"/>
</dbReference>
<keyword evidence="3" id="KW-1185">Reference proteome</keyword>
<accession>A0A6A6WZT4</accession>
<sequence length="69" mass="7798">METRKGSLDMCLPRGLYHGMHVGLRSLAGLVILEGNVVAFLNLLTPGWDELKLQQDSRMQERSYTLHNS</sequence>
<evidence type="ECO:0000313" key="2">
    <source>
        <dbReference type="EMBL" id="KAF2789606.1"/>
    </source>
</evidence>
<proteinExistence type="predicted"/>
<organism evidence="2 3">
    <name type="scientific">Melanomma pulvis-pyrius CBS 109.77</name>
    <dbReference type="NCBI Taxonomy" id="1314802"/>
    <lineage>
        <taxon>Eukaryota</taxon>
        <taxon>Fungi</taxon>
        <taxon>Dikarya</taxon>
        <taxon>Ascomycota</taxon>
        <taxon>Pezizomycotina</taxon>
        <taxon>Dothideomycetes</taxon>
        <taxon>Pleosporomycetidae</taxon>
        <taxon>Pleosporales</taxon>
        <taxon>Melanommataceae</taxon>
        <taxon>Melanomma</taxon>
    </lineage>
</organism>
<evidence type="ECO:0000256" key="1">
    <source>
        <dbReference type="SAM" id="Phobius"/>
    </source>
</evidence>
<gene>
    <name evidence="2" type="ORF">K505DRAFT_91437</name>
</gene>